<dbReference type="InterPro" id="IPR025452">
    <property type="entry name" value="DUF4218"/>
</dbReference>
<evidence type="ECO:0000256" key="1">
    <source>
        <dbReference type="SAM" id="MobiDB-lite"/>
    </source>
</evidence>
<organism evidence="3 4">
    <name type="scientific">Lolium multiflorum</name>
    <name type="common">Italian ryegrass</name>
    <name type="synonym">Lolium perenne subsp. multiflorum</name>
    <dbReference type="NCBI Taxonomy" id="4521"/>
    <lineage>
        <taxon>Eukaryota</taxon>
        <taxon>Viridiplantae</taxon>
        <taxon>Streptophyta</taxon>
        <taxon>Embryophyta</taxon>
        <taxon>Tracheophyta</taxon>
        <taxon>Spermatophyta</taxon>
        <taxon>Magnoliopsida</taxon>
        <taxon>Liliopsida</taxon>
        <taxon>Poales</taxon>
        <taxon>Poaceae</taxon>
        <taxon>BOP clade</taxon>
        <taxon>Pooideae</taxon>
        <taxon>Poodae</taxon>
        <taxon>Poeae</taxon>
        <taxon>Poeae Chloroplast Group 2 (Poeae type)</taxon>
        <taxon>Loliodinae</taxon>
        <taxon>Loliinae</taxon>
        <taxon>Lolium</taxon>
    </lineage>
</organism>
<sequence>MTKHLWWNGYMRDYDPPVDFSRHERDRGEVMRQRIDGNENDGILNLLDDLRDADMPDLPWDEQSEPEEPPEQEEPPEPEGPPEPEELPKEEPEPTARAFIDMMASARRPLYPGITELDYYKDLELPHNIDMMHTEKNCGEAFFNTCCNILGKSRDNVLARVDIEEICDRVALHMQPPEGNRKGWLKPHAKYCLDSADKKEAFKWLKYDVMFPDGYCSNMSKGVNLTTGQINGLKSHDYHIWIERLMPVMLRGYLPDHVWRVLAEVSHSFRTVCAKQICTEVIEKLQEHVPDMLCKLEMIFPPGFFTPMLHLIVHLANEALLGGPVQYRWQFCIEREFKYIRYKCGNKNKIEARIAEATLLEEMADATTLYYANDVPTKHNPVARYNADEPKRDPKLLLFQYPGGKAGASKVENISPEEKDCIMLYVLMKMVEVVDFASQFKDEMWSGRNGPTPTQW</sequence>
<feature type="domain" description="DUF4218" evidence="2">
    <location>
        <begin position="272"/>
        <end position="384"/>
    </location>
</feature>
<dbReference type="EMBL" id="JAUUTY010000006">
    <property type="protein sequence ID" value="KAK1613797.1"/>
    <property type="molecule type" value="Genomic_DNA"/>
</dbReference>
<protein>
    <recommendedName>
        <fullName evidence="2">DUF4218 domain-containing protein</fullName>
    </recommendedName>
</protein>
<gene>
    <name evidence="3" type="ORF">QYE76_019314</name>
</gene>
<feature type="region of interest" description="Disordered" evidence="1">
    <location>
        <begin position="49"/>
        <end position="93"/>
    </location>
</feature>
<feature type="compositionally biased region" description="Acidic residues" evidence="1">
    <location>
        <begin position="59"/>
        <end position="85"/>
    </location>
</feature>
<accession>A0AAD8R4U7</accession>
<dbReference type="Proteomes" id="UP001231189">
    <property type="component" value="Unassembled WGS sequence"/>
</dbReference>
<dbReference type="PANTHER" id="PTHR48258">
    <property type="entry name" value="DUF4218 DOMAIN-CONTAINING PROTEIN-RELATED"/>
    <property type="match status" value="1"/>
</dbReference>
<dbReference type="AlphaFoldDB" id="A0AAD8R4U7"/>
<comment type="caution">
    <text evidence="3">The sequence shown here is derived from an EMBL/GenBank/DDBJ whole genome shotgun (WGS) entry which is preliminary data.</text>
</comment>
<dbReference type="PANTHER" id="PTHR48258:SF3">
    <property type="entry name" value="FK506-BINDING PROTEIN 4-LIKE ISOFORM X1"/>
    <property type="match status" value="1"/>
</dbReference>
<dbReference type="Pfam" id="PF13960">
    <property type="entry name" value="DUF4218"/>
    <property type="match status" value="1"/>
</dbReference>
<evidence type="ECO:0000259" key="2">
    <source>
        <dbReference type="Pfam" id="PF13960"/>
    </source>
</evidence>
<evidence type="ECO:0000313" key="3">
    <source>
        <dbReference type="EMBL" id="KAK1613797.1"/>
    </source>
</evidence>
<name>A0AAD8R4U7_LOLMU</name>
<proteinExistence type="predicted"/>
<reference evidence="3" key="1">
    <citation type="submission" date="2023-07" db="EMBL/GenBank/DDBJ databases">
        <title>A chromosome-level genome assembly of Lolium multiflorum.</title>
        <authorList>
            <person name="Chen Y."/>
            <person name="Copetti D."/>
            <person name="Kolliker R."/>
            <person name="Studer B."/>
        </authorList>
    </citation>
    <scope>NUCLEOTIDE SEQUENCE</scope>
    <source>
        <strain evidence="3">02402/16</strain>
        <tissue evidence="3">Leaf</tissue>
    </source>
</reference>
<keyword evidence="4" id="KW-1185">Reference proteome</keyword>
<evidence type="ECO:0000313" key="4">
    <source>
        <dbReference type="Proteomes" id="UP001231189"/>
    </source>
</evidence>